<dbReference type="PANTHER" id="PTHR47958">
    <property type="entry name" value="ATP-DEPENDENT RNA HELICASE DBP3"/>
    <property type="match status" value="1"/>
</dbReference>
<sequence>MINKLGYERPTPIQALALPIIMSGRDFIGVAAAGSGKTLAFVLPMLRHIKDQPPVVTGDGPIAVVMAPTPELAQQIHIEIAEVLGITCACIYGGSRFDQQISALKRGCEIVVSTPDNMIDVLGPGSGVSNLG</sequence>
<dbReference type="GO" id="GO:0016787">
    <property type="term" value="F:hydrolase activity"/>
    <property type="evidence" value="ECO:0007669"/>
    <property type="project" value="UniProtKB-KW"/>
</dbReference>
<feature type="domain" description="Helicase ATP-binding" evidence="4">
    <location>
        <begin position="18"/>
        <end position="132"/>
    </location>
</feature>
<evidence type="ECO:0000256" key="3">
    <source>
        <dbReference type="ARBA" id="ARBA00022884"/>
    </source>
</evidence>
<evidence type="ECO:0000256" key="1">
    <source>
        <dbReference type="ARBA" id="ARBA00022801"/>
    </source>
</evidence>
<dbReference type="EMBL" id="JABWDY010011364">
    <property type="protein sequence ID" value="KAF5199870.1"/>
    <property type="molecule type" value="Genomic_DNA"/>
</dbReference>
<dbReference type="OrthoDB" id="10261904at2759"/>
<dbReference type="GO" id="GO:0004386">
    <property type="term" value="F:helicase activity"/>
    <property type="evidence" value="ECO:0007669"/>
    <property type="project" value="UniProtKB-KW"/>
</dbReference>
<comment type="caution">
    <text evidence="5">The sequence shown here is derived from an EMBL/GenBank/DDBJ whole genome shotgun (WGS) entry which is preliminary data.</text>
</comment>
<dbReference type="Proteomes" id="UP000554482">
    <property type="component" value="Unassembled WGS sequence"/>
</dbReference>
<organism evidence="5 6">
    <name type="scientific">Thalictrum thalictroides</name>
    <name type="common">Rue-anemone</name>
    <name type="synonym">Anemone thalictroides</name>
    <dbReference type="NCBI Taxonomy" id="46969"/>
    <lineage>
        <taxon>Eukaryota</taxon>
        <taxon>Viridiplantae</taxon>
        <taxon>Streptophyta</taxon>
        <taxon>Embryophyta</taxon>
        <taxon>Tracheophyta</taxon>
        <taxon>Spermatophyta</taxon>
        <taxon>Magnoliopsida</taxon>
        <taxon>Ranunculales</taxon>
        <taxon>Ranunculaceae</taxon>
        <taxon>Thalictroideae</taxon>
        <taxon>Thalictrum</taxon>
    </lineage>
</organism>
<protein>
    <submittedName>
        <fullName evidence="5">Atp-dependent rna helicase ddx46</fullName>
    </submittedName>
</protein>
<dbReference type="GO" id="GO:0005524">
    <property type="term" value="F:ATP binding"/>
    <property type="evidence" value="ECO:0007669"/>
    <property type="project" value="InterPro"/>
</dbReference>
<name>A0A7J6WTA1_THATH</name>
<accession>A0A7J6WTA1</accession>
<evidence type="ECO:0000313" key="5">
    <source>
        <dbReference type="EMBL" id="KAF5199870.1"/>
    </source>
</evidence>
<reference evidence="5 6" key="1">
    <citation type="submission" date="2020-06" db="EMBL/GenBank/DDBJ databases">
        <title>Transcriptomic and genomic resources for Thalictrum thalictroides and T. hernandezii: Facilitating candidate gene discovery in an emerging model plant lineage.</title>
        <authorList>
            <person name="Arias T."/>
            <person name="Riano-Pachon D.M."/>
            <person name="Di Stilio V.S."/>
        </authorList>
    </citation>
    <scope>NUCLEOTIDE SEQUENCE [LARGE SCALE GENOMIC DNA]</scope>
    <source>
        <strain evidence="6">cv. WT478/WT964</strain>
        <tissue evidence="5">Leaves</tissue>
    </source>
</reference>
<evidence type="ECO:0000313" key="6">
    <source>
        <dbReference type="Proteomes" id="UP000554482"/>
    </source>
</evidence>
<dbReference type="Pfam" id="PF00270">
    <property type="entry name" value="DEAD"/>
    <property type="match status" value="1"/>
</dbReference>
<dbReference type="SMART" id="SM00487">
    <property type="entry name" value="DEXDc"/>
    <property type="match status" value="1"/>
</dbReference>
<dbReference type="InterPro" id="IPR027417">
    <property type="entry name" value="P-loop_NTPase"/>
</dbReference>
<evidence type="ECO:0000256" key="2">
    <source>
        <dbReference type="ARBA" id="ARBA00022806"/>
    </source>
</evidence>
<keyword evidence="2 5" id="KW-0347">Helicase</keyword>
<keyword evidence="1" id="KW-0378">Hydrolase</keyword>
<dbReference type="InterPro" id="IPR011545">
    <property type="entry name" value="DEAD/DEAH_box_helicase_dom"/>
</dbReference>
<keyword evidence="3" id="KW-0694">RNA-binding</keyword>
<dbReference type="SUPFAM" id="SSF52540">
    <property type="entry name" value="P-loop containing nucleoside triphosphate hydrolases"/>
    <property type="match status" value="1"/>
</dbReference>
<dbReference type="AlphaFoldDB" id="A0A7J6WTA1"/>
<dbReference type="GO" id="GO:0003723">
    <property type="term" value="F:RNA binding"/>
    <property type="evidence" value="ECO:0007669"/>
    <property type="project" value="UniProtKB-KW"/>
</dbReference>
<gene>
    <name evidence="5" type="ORF">FRX31_010542</name>
</gene>
<dbReference type="PROSITE" id="PS51192">
    <property type="entry name" value="HELICASE_ATP_BIND_1"/>
    <property type="match status" value="1"/>
</dbReference>
<keyword evidence="2 5" id="KW-0067">ATP-binding</keyword>
<dbReference type="Gene3D" id="3.40.50.300">
    <property type="entry name" value="P-loop containing nucleotide triphosphate hydrolases"/>
    <property type="match status" value="1"/>
</dbReference>
<proteinExistence type="predicted"/>
<keyword evidence="6" id="KW-1185">Reference proteome</keyword>
<keyword evidence="2 5" id="KW-0547">Nucleotide-binding</keyword>
<evidence type="ECO:0000259" key="4">
    <source>
        <dbReference type="PROSITE" id="PS51192"/>
    </source>
</evidence>
<dbReference type="InterPro" id="IPR014001">
    <property type="entry name" value="Helicase_ATP-bd"/>
</dbReference>